<protein>
    <submittedName>
        <fullName evidence="1">Uncharacterized protein</fullName>
    </submittedName>
</protein>
<sequence>MSNAKKRQKTREKTDSFPSLVRTRSPVRIWLAAPRKNPVFKPFFRF</sequence>
<accession>A0A8S5LUM3</accession>
<reference evidence="1" key="1">
    <citation type="journal article" date="2021" name="Proc. Natl. Acad. Sci. U.S.A.">
        <title>A Catalog of Tens of Thousands of Viruses from Human Metagenomes Reveals Hidden Associations with Chronic Diseases.</title>
        <authorList>
            <person name="Tisza M.J."/>
            <person name="Buck C.B."/>
        </authorList>
    </citation>
    <scope>NUCLEOTIDE SEQUENCE</scope>
    <source>
        <strain evidence="1">CtM3g2</strain>
    </source>
</reference>
<organism evidence="1">
    <name type="scientific">Siphoviridae sp. ctM3g2</name>
    <dbReference type="NCBI Taxonomy" id="2826255"/>
    <lineage>
        <taxon>Viruses</taxon>
        <taxon>Duplodnaviria</taxon>
        <taxon>Heunggongvirae</taxon>
        <taxon>Uroviricota</taxon>
        <taxon>Caudoviricetes</taxon>
    </lineage>
</organism>
<proteinExistence type="predicted"/>
<name>A0A8S5LUM3_9CAUD</name>
<dbReference type="EMBL" id="BK014738">
    <property type="protein sequence ID" value="DAD73543.1"/>
    <property type="molecule type" value="Genomic_DNA"/>
</dbReference>
<evidence type="ECO:0000313" key="1">
    <source>
        <dbReference type="EMBL" id="DAD73543.1"/>
    </source>
</evidence>